<protein>
    <submittedName>
        <fullName evidence="1">Uncharacterized protein</fullName>
    </submittedName>
</protein>
<name>A0AAN9S5Q0_PSOTE</name>
<dbReference type="EMBL" id="JAYMYS010000006">
    <property type="protein sequence ID" value="KAK7388098.1"/>
    <property type="molecule type" value="Genomic_DNA"/>
</dbReference>
<reference evidence="1 2" key="1">
    <citation type="submission" date="2024-01" db="EMBL/GenBank/DDBJ databases">
        <title>The genomes of 5 underutilized Papilionoideae crops provide insights into root nodulation and disease resistanc.</title>
        <authorList>
            <person name="Jiang F."/>
        </authorList>
    </citation>
    <scope>NUCLEOTIDE SEQUENCE [LARGE SCALE GENOMIC DNA]</scope>
    <source>
        <strain evidence="1">DUOXIRENSHENG_FW03</strain>
        <tissue evidence="1">Leaves</tissue>
    </source>
</reference>
<gene>
    <name evidence="1" type="ORF">VNO78_22903</name>
</gene>
<evidence type="ECO:0000313" key="2">
    <source>
        <dbReference type="Proteomes" id="UP001386955"/>
    </source>
</evidence>
<organism evidence="1 2">
    <name type="scientific">Psophocarpus tetragonolobus</name>
    <name type="common">Winged bean</name>
    <name type="synonym">Dolichos tetragonolobus</name>
    <dbReference type="NCBI Taxonomy" id="3891"/>
    <lineage>
        <taxon>Eukaryota</taxon>
        <taxon>Viridiplantae</taxon>
        <taxon>Streptophyta</taxon>
        <taxon>Embryophyta</taxon>
        <taxon>Tracheophyta</taxon>
        <taxon>Spermatophyta</taxon>
        <taxon>Magnoliopsida</taxon>
        <taxon>eudicotyledons</taxon>
        <taxon>Gunneridae</taxon>
        <taxon>Pentapetalae</taxon>
        <taxon>rosids</taxon>
        <taxon>fabids</taxon>
        <taxon>Fabales</taxon>
        <taxon>Fabaceae</taxon>
        <taxon>Papilionoideae</taxon>
        <taxon>50 kb inversion clade</taxon>
        <taxon>NPAAA clade</taxon>
        <taxon>indigoferoid/millettioid clade</taxon>
        <taxon>Phaseoleae</taxon>
        <taxon>Psophocarpus</taxon>
    </lineage>
</organism>
<dbReference type="AlphaFoldDB" id="A0AAN9S5Q0"/>
<proteinExistence type="predicted"/>
<evidence type="ECO:0000313" key="1">
    <source>
        <dbReference type="EMBL" id="KAK7388098.1"/>
    </source>
</evidence>
<comment type="caution">
    <text evidence="1">The sequence shown here is derived from an EMBL/GenBank/DDBJ whole genome shotgun (WGS) entry which is preliminary data.</text>
</comment>
<sequence length="120" mass="13935">MRLCFRFNVLLPHNPFSLFSFCLYVRYTSFPFRFSLISLAYLGSVRPVRVLKFMVPRWSLLGNTSCSAITSKSCFPIFHLLARRGTSLDNNIMHTMFLRLARPLVRHKLPSSRNSSCLSR</sequence>
<dbReference type="Proteomes" id="UP001386955">
    <property type="component" value="Unassembled WGS sequence"/>
</dbReference>
<keyword evidence="2" id="KW-1185">Reference proteome</keyword>
<accession>A0AAN9S5Q0</accession>